<comment type="similarity">
    <text evidence="2">Belongs to the bacterial solute-binding protein 1 family.</text>
</comment>
<dbReference type="KEGG" id="bgg:CFK41_01410"/>
<keyword evidence="4" id="KW-0732">Signal</keyword>
<evidence type="ECO:0000256" key="3">
    <source>
        <dbReference type="ARBA" id="ARBA00022448"/>
    </source>
</evidence>
<dbReference type="InterPro" id="IPR006311">
    <property type="entry name" value="TAT_signal"/>
</dbReference>
<comment type="subcellular location">
    <subcellularLocation>
        <location evidence="1">Cell envelope</location>
    </subcellularLocation>
</comment>
<evidence type="ECO:0000256" key="4">
    <source>
        <dbReference type="ARBA" id="ARBA00022729"/>
    </source>
</evidence>
<dbReference type="PANTHER" id="PTHR43649">
    <property type="entry name" value="ARABINOSE-BINDING PROTEIN-RELATED"/>
    <property type="match status" value="1"/>
</dbReference>
<reference evidence="5 6" key="1">
    <citation type="journal article" date="2014" name="Int. J. Syst. Evol. Microbiol.">
        <title>Brachybacterium ginsengisoli sp. nov., isolated from soil of a ginseng field.</title>
        <authorList>
            <person name="Hoang V.A."/>
            <person name="Kim Y.J."/>
            <person name="Nguyen N.L."/>
            <person name="Yang D.C."/>
        </authorList>
    </citation>
    <scope>NUCLEOTIDE SEQUENCE [LARGE SCALE GENOMIC DNA]</scope>
    <source>
        <strain evidence="5 6">DCY80</strain>
    </source>
</reference>
<dbReference type="InterPro" id="IPR006059">
    <property type="entry name" value="SBP"/>
</dbReference>
<evidence type="ECO:0000256" key="1">
    <source>
        <dbReference type="ARBA" id="ARBA00004196"/>
    </source>
</evidence>
<dbReference type="PROSITE" id="PS51257">
    <property type="entry name" value="PROKAR_LIPOPROTEIN"/>
    <property type="match status" value="1"/>
</dbReference>
<dbReference type="Gene3D" id="3.40.190.10">
    <property type="entry name" value="Periplasmic binding protein-like II"/>
    <property type="match status" value="1"/>
</dbReference>
<dbReference type="Proteomes" id="UP000217889">
    <property type="component" value="Chromosome"/>
</dbReference>
<keyword evidence="6" id="KW-1185">Reference proteome</keyword>
<accession>A0A291GTZ9</accession>
<evidence type="ECO:0000256" key="2">
    <source>
        <dbReference type="ARBA" id="ARBA00008520"/>
    </source>
</evidence>
<keyword evidence="3" id="KW-0813">Transport</keyword>
<dbReference type="RefSeq" id="WP_096798065.1">
    <property type="nucleotide sequence ID" value="NZ_CP023564.1"/>
</dbReference>
<proteinExistence type="inferred from homology"/>
<protein>
    <submittedName>
        <fullName evidence="5">ABC transporter substrate-binding protein</fullName>
    </submittedName>
</protein>
<sequence length="535" mass="57901">MSFTLPRRSLLAGSAALGVLTSASLTGCGGSGPAATVSGSGEFPTYTRYAGVTPDLEGTEDGIPPAFFTYPDSPTKAIEGTPGDGEPVTLMAQSSEPIPPSMDQNKYWQELNDRIGSEFQIAITPANDYDAKFATVMTGDDLPDIFQVSRGANSVPQMLQAKAVDLSEHLSGDAIANYPMLANIPTESWQNVMLDGKIMAVPIPRGVMQCTILYQRQDLLDSLGIDSGPKNFEELLDLATEVTDERGNVWAFTSAPGNYIQQMLAVPNVWSYEGGELTRSYEHPQMKEALEATRKVVEAGVVVPDSFASNSAQYKQWFMAGTAYFTGDSYSAWPAYLALGKADDFALSAIDMVGFDGGRGALWRRSPTHSIVALNKSSAERTETLLSIMNWLAAPFGTEEYLFRKFGVDGVHYEMDGGDPVPNPETQGELYLGQQYIADAPMVLYHPGSEQGIRREHEHMLAVIPESVPDPTEGMYSETDTRKGGQISKAVSAMMDEIVQGRRPVADFDTAVADWKAAGGDAIRDEYLALLAGEK</sequence>
<dbReference type="PANTHER" id="PTHR43649:SF31">
    <property type="entry name" value="SN-GLYCEROL-3-PHOSPHATE-BINDING PERIPLASMIC PROTEIN UGPB"/>
    <property type="match status" value="1"/>
</dbReference>
<gene>
    <name evidence="5" type="ORF">CFK41_01410</name>
</gene>
<dbReference type="OrthoDB" id="2513152at2"/>
<evidence type="ECO:0000313" key="5">
    <source>
        <dbReference type="EMBL" id="ATG53586.1"/>
    </source>
</evidence>
<evidence type="ECO:0000313" key="6">
    <source>
        <dbReference type="Proteomes" id="UP000217889"/>
    </source>
</evidence>
<dbReference type="PROSITE" id="PS51318">
    <property type="entry name" value="TAT"/>
    <property type="match status" value="1"/>
</dbReference>
<dbReference type="Pfam" id="PF13416">
    <property type="entry name" value="SBP_bac_8"/>
    <property type="match status" value="1"/>
</dbReference>
<dbReference type="EMBL" id="CP023564">
    <property type="protein sequence ID" value="ATG53586.1"/>
    <property type="molecule type" value="Genomic_DNA"/>
</dbReference>
<name>A0A291GTZ9_9MICO</name>
<dbReference type="GO" id="GO:0030313">
    <property type="term" value="C:cell envelope"/>
    <property type="evidence" value="ECO:0007669"/>
    <property type="project" value="UniProtKB-SubCell"/>
</dbReference>
<organism evidence="5 6">
    <name type="scientific">Brachybacterium ginsengisoli</name>
    <dbReference type="NCBI Taxonomy" id="1331682"/>
    <lineage>
        <taxon>Bacteria</taxon>
        <taxon>Bacillati</taxon>
        <taxon>Actinomycetota</taxon>
        <taxon>Actinomycetes</taxon>
        <taxon>Micrococcales</taxon>
        <taxon>Dermabacteraceae</taxon>
        <taxon>Brachybacterium</taxon>
    </lineage>
</organism>
<dbReference type="AlphaFoldDB" id="A0A291GTZ9"/>
<dbReference type="InterPro" id="IPR050490">
    <property type="entry name" value="Bact_solute-bd_prot1"/>
</dbReference>
<dbReference type="SUPFAM" id="SSF53850">
    <property type="entry name" value="Periplasmic binding protein-like II"/>
    <property type="match status" value="1"/>
</dbReference>